<evidence type="ECO:0000256" key="1">
    <source>
        <dbReference type="ARBA" id="ARBA00004323"/>
    </source>
</evidence>
<evidence type="ECO:0000313" key="11">
    <source>
        <dbReference type="Proteomes" id="UP000308267"/>
    </source>
</evidence>
<sequence>MLWRKSRKSKLQRRFSQVLLLLLLMAFIFVLRDGSLLLKGCTKNAESEQGTEPSWLSKERSSEPGKNDDRLEQIDSPLPIQLAMVVGGAQAARQTSTLLKSILYFAQWTYNCSGENRSHERNKQKISGENYRFPQLHLHMIVDRHAFISLNSLLQTWELPGVQFSLYSVHEYEGYGYNTGVMLLHLQRMRLMRWKEAWQSVTKSTLQYLPHAPLADQDVINALLVQMPDAVSELACEWNVQLNSRAQPMQCPVHWLTVRKPSPGNIDSHIGQLKIAHYNSPVKPELMNQAFSAEEESSHGDTGLRLRKNFVEQYRFFQNFDGLILKHRVRERRSAECESYETDEAQAPLSSECSELISQVQIRHRIHPFYMHCEIQPKALPTKSAEGCVVDQDADVTLVSQLTFDRIHRVEEIAKRWEGPMSLALYVTDRDAAVLVDFVSRSQLLINRTNIGYHLVYVDGILYPINKLRNVAMQFAKTKFIFILDVDFIPSPNMYSELKTTIESQLRGPSRASFAYLLFGFTASALMLGIVANINLVHIHVALWIIPAILCGFVVVTFLVLCTYKPKRFIGGFRPSVLIGMPIQMTNPATCKLRILHQTATFKFGGFYYA</sequence>
<feature type="compositionally biased region" description="Basic and acidic residues" evidence="8">
    <location>
        <begin position="57"/>
        <end position="70"/>
    </location>
</feature>
<keyword evidence="7" id="KW-0325">Glycoprotein</keyword>
<feature type="region of interest" description="Disordered" evidence="8">
    <location>
        <begin position="47"/>
        <end position="70"/>
    </location>
</feature>
<reference evidence="10 11" key="1">
    <citation type="journal article" date="2019" name="BMC Genomics">
        <title>New insights from Opisthorchis felineus genome: update on genomics of the epidemiologically important liver flukes.</title>
        <authorList>
            <person name="Ershov N.I."/>
            <person name="Mordvinov V.A."/>
            <person name="Prokhortchouk E.B."/>
            <person name="Pakharukova M.Y."/>
            <person name="Gunbin K.V."/>
            <person name="Ustyantsev K."/>
            <person name="Genaev M.A."/>
            <person name="Blinov A.G."/>
            <person name="Mazur A."/>
            <person name="Boulygina E."/>
            <person name="Tsygankova S."/>
            <person name="Khrameeva E."/>
            <person name="Chekanov N."/>
            <person name="Fan G."/>
            <person name="Xiao A."/>
            <person name="Zhang H."/>
            <person name="Xu X."/>
            <person name="Yang H."/>
            <person name="Solovyev V."/>
            <person name="Lee S.M."/>
            <person name="Liu X."/>
            <person name="Afonnikov D.A."/>
            <person name="Skryabin K.G."/>
        </authorList>
    </citation>
    <scope>NUCLEOTIDE SEQUENCE [LARGE SCALE GENOMIC DNA]</scope>
    <source>
        <strain evidence="10">AK-0245</strain>
        <tissue evidence="10">Whole organism</tissue>
    </source>
</reference>
<keyword evidence="5" id="KW-0333">Golgi apparatus</keyword>
<comment type="subcellular location">
    <subcellularLocation>
        <location evidence="1">Golgi apparatus membrane</location>
        <topology evidence="1">Single-pass type II membrane protein</topology>
    </subcellularLocation>
</comment>
<dbReference type="Proteomes" id="UP000308267">
    <property type="component" value="Unassembled WGS sequence"/>
</dbReference>
<gene>
    <name evidence="10" type="ORF">CRM22_009020</name>
</gene>
<keyword evidence="3" id="KW-0735">Signal-anchor</keyword>
<evidence type="ECO:0000256" key="9">
    <source>
        <dbReference type="SAM" id="Phobius"/>
    </source>
</evidence>
<evidence type="ECO:0000256" key="8">
    <source>
        <dbReference type="SAM" id="MobiDB-lite"/>
    </source>
</evidence>
<evidence type="ECO:0000256" key="6">
    <source>
        <dbReference type="ARBA" id="ARBA00023136"/>
    </source>
</evidence>
<dbReference type="STRING" id="147828.A0A4S2L9A7"/>
<keyword evidence="6 9" id="KW-0472">Membrane</keyword>
<keyword evidence="4 9" id="KW-1133">Transmembrane helix</keyword>
<organism evidence="10 11">
    <name type="scientific">Opisthorchis felineus</name>
    <dbReference type="NCBI Taxonomy" id="147828"/>
    <lineage>
        <taxon>Eukaryota</taxon>
        <taxon>Metazoa</taxon>
        <taxon>Spiralia</taxon>
        <taxon>Lophotrochozoa</taxon>
        <taxon>Platyhelminthes</taxon>
        <taxon>Trematoda</taxon>
        <taxon>Digenea</taxon>
        <taxon>Opisthorchiida</taxon>
        <taxon>Opisthorchiata</taxon>
        <taxon>Opisthorchiidae</taxon>
        <taxon>Opisthorchis</taxon>
    </lineage>
</organism>
<dbReference type="Pfam" id="PF01501">
    <property type="entry name" value="Glyco_transf_8"/>
    <property type="match status" value="1"/>
</dbReference>
<dbReference type="InterPro" id="IPR051292">
    <property type="entry name" value="Xyl/GlcA_transferase"/>
</dbReference>
<dbReference type="OrthoDB" id="411524at2759"/>
<dbReference type="InterPro" id="IPR002495">
    <property type="entry name" value="Glyco_trans_8"/>
</dbReference>
<dbReference type="EMBL" id="SJOL01008821">
    <property type="protein sequence ID" value="TGZ59522.1"/>
    <property type="molecule type" value="Genomic_DNA"/>
</dbReference>
<feature type="transmembrane region" description="Helical" evidence="9">
    <location>
        <begin position="541"/>
        <end position="561"/>
    </location>
</feature>
<evidence type="ECO:0000256" key="7">
    <source>
        <dbReference type="ARBA" id="ARBA00023180"/>
    </source>
</evidence>
<keyword evidence="11" id="KW-1185">Reference proteome</keyword>
<dbReference type="EMBL" id="SJOL01008821">
    <property type="protein sequence ID" value="TGZ59521.1"/>
    <property type="molecule type" value="Genomic_DNA"/>
</dbReference>
<dbReference type="PANTHER" id="PTHR12270">
    <property type="entry name" value="GLYCOSYLTRANSFERASE-RELATED"/>
    <property type="match status" value="1"/>
</dbReference>
<evidence type="ECO:0000256" key="5">
    <source>
        <dbReference type="ARBA" id="ARBA00023034"/>
    </source>
</evidence>
<dbReference type="Pfam" id="PF13896">
    <property type="entry name" value="Glyco_transf_49"/>
    <property type="match status" value="2"/>
</dbReference>
<comment type="caution">
    <text evidence="10">The sequence shown here is derived from an EMBL/GenBank/DDBJ whole genome shotgun (WGS) entry which is preliminary data.</text>
</comment>
<evidence type="ECO:0000256" key="3">
    <source>
        <dbReference type="ARBA" id="ARBA00022968"/>
    </source>
</evidence>
<evidence type="ECO:0000256" key="4">
    <source>
        <dbReference type="ARBA" id="ARBA00022989"/>
    </source>
</evidence>
<accession>A0A4S2L9A7</accession>
<keyword evidence="2 9" id="KW-0812">Transmembrane</keyword>
<protein>
    <submittedName>
        <fullName evidence="10">Uncharacterized protein</fullName>
    </submittedName>
</protein>
<dbReference type="PANTHER" id="PTHR12270:SF25">
    <property type="entry name" value="GLYCOSYLTRANSFERASE-LIKE PROTEIN LARGE"/>
    <property type="match status" value="1"/>
</dbReference>
<dbReference type="InterPro" id="IPR029044">
    <property type="entry name" value="Nucleotide-diphossugar_trans"/>
</dbReference>
<dbReference type="Gene3D" id="3.90.550.10">
    <property type="entry name" value="Spore Coat Polysaccharide Biosynthesis Protein SpsA, Chain A"/>
    <property type="match status" value="1"/>
</dbReference>
<evidence type="ECO:0000313" key="10">
    <source>
        <dbReference type="EMBL" id="TGZ59521.1"/>
    </source>
</evidence>
<dbReference type="AlphaFoldDB" id="A0A4S2L9A7"/>
<evidence type="ECO:0000256" key="2">
    <source>
        <dbReference type="ARBA" id="ARBA00022692"/>
    </source>
</evidence>
<dbReference type="GO" id="GO:0015020">
    <property type="term" value="F:glucuronosyltransferase activity"/>
    <property type="evidence" value="ECO:0007669"/>
    <property type="project" value="TreeGrafter"/>
</dbReference>
<name>A0A4S2L9A7_OPIFE</name>
<feature type="transmembrane region" description="Helical" evidence="9">
    <location>
        <begin position="514"/>
        <end position="534"/>
    </location>
</feature>
<dbReference type="GO" id="GO:0000139">
    <property type="term" value="C:Golgi membrane"/>
    <property type="evidence" value="ECO:0007669"/>
    <property type="project" value="UniProtKB-SubCell"/>
</dbReference>
<dbReference type="SUPFAM" id="SSF53448">
    <property type="entry name" value="Nucleotide-diphospho-sugar transferases"/>
    <property type="match status" value="2"/>
</dbReference>
<proteinExistence type="predicted"/>
<dbReference type="GO" id="GO:0035269">
    <property type="term" value="P:protein O-linked glycosylation via mannose"/>
    <property type="evidence" value="ECO:0007669"/>
    <property type="project" value="TreeGrafter"/>
</dbReference>
<dbReference type="GO" id="GO:0042285">
    <property type="term" value="F:xylosyltransferase activity"/>
    <property type="evidence" value="ECO:0007669"/>
    <property type="project" value="TreeGrafter"/>
</dbReference>